<accession>A0A8J5HFN1</accession>
<evidence type="ECO:0000256" key="11">
    <source>
        <dbReference type="RuleBase" id="RU000461"/>
    </source>
</evidence>
<name>A0A8J5HFN1_ZINOF</name>
<reference evidence="12 13" key="1">
    <citation type="submission" date="2020-08" db="EMBL/GenBank/DDBJ databases">
        <title>Plant Genome Project.</title>
        <authorList>
            <person name="Zhang R.-G."/>
        </authorList>
    </citation>
    <scope>NUCLEOTIDE SEQUENCE [LARGE SCALE GENOMIC DNA]</scope>
    <source>
        <tissue evidence="12">Rhizome</tissue>
    </source>
</reference>
<comment type="subcellular location">
    <subcellularLocation>
        <location evidence="1">Membrane</location>
        <topology evidence="1">Single-pass membrane protein</topology>
    </subcellularLocation>
</comment>
<protein>
    <recommendedName>
        <fullName evidence="14">Cytochrome P450</fullName>
    </recommendedName>
</protein>
<organism evidence="12 13">
    <name type="scientific">Zingiber officinale</name>
    <name type="common">Ginger</name>
    <name type="synonym">Amomum zingiber</name>
    <dbReference type="NCBI Taxonomy" id="94328"/>
    <lineage>
        <taxon>Eukaryota</taxon>
        <taxon>Viridiplantae</taxon>
        <taxon>Streptophyta</taxon>
        <taxon>Embryophyta</taxon>
        <taxon>Tracheophyta</taxon>
        <taxon>Spermatophyta</taxon>
        <taxon>Magnoliopsida</taxon>
        <taxon>Liliopsida</taxon>
        <taxon>Zingiberales</taxon>
        <taxon>Zingiberaceae</taxon>
        <taxon>Zingiber</taxon>
    </lineage>
</organism>
<dbReference type="SUPFAM" id="SSF48264">
    <property type="entry name" value="Cytochrome P450"/>
    <property type="match status" value="1"/>
</dbReference>
<evidence type="ECO:0000313" key="13">
    <source>
        <dbReference type="Proteomes" id="UP000734854"/>
    </source>
</evidence>
<evidence type="ECO:0000256" key="6">
    <source>
        <dbReference type="ARBA" id="ARBA00023002"/>
    </source>
</evidence>
<comment type="cofactor">
    <cofactor evidence="10">
        <name>heme</name>
        <dbReference type="ChEBI" id="CHEBI:30413"/>
    </cofactor>
</comment>
<sequence>MGRSHGRGVDARSATVAVQATNGDAAASKLHGVVMDVWPLFFLSLGLSTLLAVLLRRLLPGGVSDRALPPGPLSVPIIGNLLWLRHSPRNIVNVLRQSHARYGPIFTLRFGSRRSIFVADRQITHKALIELGSTFADRPSPLPVTRIVTAGQLLISSTAYGPLWRILRRNLTAEILHPTRVKSFAGGRAWVLRVLREHLLAQAAAQGGVVVAKESFQFAMFCLLVFMCFGEKLGEETVREIAHTQRSLLIYRNKLAVLLIAPRITQYLFRNRLRTAMAMMEKQRQLFFPLIEARRSQKQSKEKEEARFVYSYVDSLLNLELPDEEGSRKLSDEEIIGLCSEFLNGGTDTTATALEWTMANLVKHREVQGKLREEIDSVVTKGEEIKEEELQRMVYLKAVILEVLRLHPPGHVVLPHAVTEDVSLCGYMIPKGGASVNFLVAEMGRDGRVWAEPMEFRPERFLQGGEGESVDLTGSREIRMMPFGAGRRICPGMGVAMLHLEYLVANLVREFEWKAVEGDEIDLAAEKFEFTVVMKDPLRARILSRKMTAQETHHHLRLHALAAVAVEEATLSGGRDALLLLTACSPLPGGARKVDEVAAREGKEAELPGGRCRRCIEGGSGWGGAP</sequence>
<dbReference type="Gene3D" id="1.10.630.10">
    <property type="entry name" value="Cytochrome P450"/>
    <property type="match status" value="1"/>
</dbReference>
<evidence type="ECO:0000256" key="5">
    <source>
        <dbReference type="ARBA" id="ARBA00022989"/>
    </source>
</evidence>
<keyword evidence="9" id="KW-0472">Membrane</keyword>
<evidence type="ECO:0000256" key="3">
    <source>
        <dbReference type="ARBA" id="ARBA00022692"/>
    </source>
</evidence>
<keyword evidence="2 10" id="KW-0349">Heme</keyword>
<dbReference type="EMBL" id="JACMSC010000004">
    <property type="protein sequence ID" value="KAG6526523.1"/>
    <property type="molecule type" value="Genomic_DNA"/>
</dbReference>
<dbReference type="GO" id="GO:0005506">
    <property type="term" value="F:iron ion binding"/>
    <property type="evidence" value="ECO:0007669"/>
    <property type="project" value="InterPro"/>
</dbReference>
<keyword evidence="6 11" id="KW-0560">Oxidoreductase</keyword>
<keyword evidence="7 10" id="KW-0408">Iron</keyword>
<dbReference type="Proteomes" id="UP000734854">
    <property type="component" value="Unassembled WGS sequence"/>
</dbReference>
<dbReference type="Pfam" id="PF00067">
    <property type="entry name" value="p450"/>
    <property type="match status" value="1"/>
</dbReference>
<dbReference type="PROSITE" id="PS00086">
    <property type="entry name" value="CYTOCHROME_P450"/>
    <property type="match status" value="1"/>
</dbReference>
<dbReference type="InterPro" id="IPR017972">
    <property type="entry name" value="Cyt_P450_CS"/>
</dbReference>
<proteinExistence type="inferred from homology"/>
<dbReference type="PRINTS" id="PR00385">
    <property type="entry name" value="P450"/>
</dbReference>
<dbReference type="GO" id="GO:0020037">
    <property type="term" value="F:heme binding"/>
    <property type="evidence" value="ECO:0007669"/>
    <property type="project" value="InterPro"/>
</dbReference>
<evidence type="ECO:0008006" key="14">
    <source>
        <dbReference type="Google" id="ProtNLM"/>
    </source>
</evidence>
<dbReference type="PANTHER" id="PTHR24298:SF800">
    <property type="entry name" value="CYTOCHROME P450 89A2-RELATED"/>
    <property type="match status" value="1"/>
</dbReference>
<dbReference type="PRINTS" id="PR00463">
    <property type="entry name" value="EP450I"/>
</dbReference>
<dbReference type="FunFam" id="1.10.630.10:FF:000012">
    <property type="entry name" value="Cytochrome P450 family protein"/>
    <property type="match status" value="1"/>
</dbReference>
<keyword evidence="13" id="KW-1185">Reference proteome</keyword>
<dbReference type="CDD" id="cd11075">
    <property type="entry name" value="CYP77_89"/>
    <property type="match status" value="1"/>
</dbReference>
<keyword evidence="5" id="KW-1133">Transmembrane helix</keyword>
<evidence type="ECO:0000256" key="10">
    <source>
        <dbReference type="PIRSR" id="PIRSR602401-1"/>
    </source>
</evidence>
<dbReference type="InterPro" id="IPR001128">
    <property type="entry name" value="Cyt_P450"/>
</dbReference>
<keyword evidence="4 10" id="KW-0479">Metal-binding</keyword>
<evidence type="ECO:0000313" key="12">
    <source>
        <dbReference type="EMBL" id="KAG6526523.1"/>
    </source>
</evidence>
<dbReference type="GO" id="GO:0016709">
    <property type="term" value="F:oxidoreductase activity, acting on paired donors, with incorporation or reduction of molecular oxygen, NAD(P)H as one donor, and incorporation of one atom of oxygen"/>
    <property type="evidence" value="ECO:0007669"/>
    <property type="project" value="TreeGrafter"/>
</dbReference>
<comment type="caution">
    <text evidence="12">The sequence shown here is derived from an EMBL/GenBank/DDBJ whole genome shotgun (WGS) entry which is preliminary data.</text>
</comment>
<dbReference type="AlphaFoldDB" id="A0A8J5HFN1"/>
<evidence type="ECO:0000256" key="8">
    <source>
        <dbReference type="ARBA" id="ARBA00023033"/>
    </source>
</evidence>
<gene>
    <name evidence="12" type="ORF">ZIOFF_016513</name>
</gene>
<evidence type="ECO:0000256" key="4">
    <source>
        <dbReference type="ARBA" id="ARBA00022723"/>
    </source>
</evidence>
<evidence type="ECO:0000256" key="9">
    <source>
        <dbReference type="ARBA" id="ARBA00023136"/>
    </source>
</evidence>
<feature type="binding site" description="axial binding residue" evidence="10">
    <location>
        <position position="490"/>
    </location>
    <ligand>
        <name>heme</name>
        <dbReference type="ChEBI" id="CHEBI:30413"/>
    </ligand>
    <ligandPart>
        <name>Fe</name>
        <dbReference type="ChEBI" id="CHEBI:18248"/>
    </ligandPart>
</feature>
<dbReference type="InterPro" id="IPR036396">
    <property type="entry name" value="Cyt_P450_sf"/>
</dbReference>
<dbReference type="InterPro" id="IPR051103">
    <property type="entry name" value="Plant_metabolite_P450s"/>
</dbReference>
<keyword evidence="8 11" id="KW-0503">Monooxygenase</keyword>
<keyword evidence="3" id="KW-0812">Transmembrane</keyword>
<comment type="similarity">
    <text evidence="11">Belongs to the cytochrome P450 family.</text>
</comment>
<dbReference type="GO" id="GO:0016020">
    <property type="term" value="C:membrane"/>
    <property type="evidence" value="ECO:0007669"/>
    <property type="project" value="UniProtKB-SubCell"/>
</dbReference>
<evidence type="ECO:0000256" key="2">
    <source>
        <dbReference type="ARBA" id="ARBA00022617"/>
    </source>
</evidence>
<dbReference type="PANTHER" id="PTHR24298">
    <property type="entry name" value="FLAVONOID 3'-MONOOXYGENASE-RELATED"/>
    <property type="match status" value="1"/>
</dbReference>
<evidence type="ECO:0000256" key="1">
    <source>
        <dbReference type="ARBA" id="ARBA00004167"/>
    </source>
</evidence>
<evidence type="ECO:0000256" key="7">
    <source>
        <dbReference type="ARBA" id="ARBA00023004"/>
    </source>
</evidence>
<dbReference type="InterPro" id="IPR002401">
    <property type="entry name" value="Cyt_P450_E_grp-I"/>
</dbReference>